<dbReference type="InterPro" id="IPR004119">
    <property type="entry name" value="EcKL"/>
</dbReference>
<dbReference type="SUPFAM" id="SSF56112">
    <property type="entry name" value="Protein kinase-like (PK-like)"/>
    <property type="match status" value="1"/>
</dbReference>
<dbReference type="Proteomes" id="UP001153636">
    <property type="component" value="Chromosome 2"/>
</dbReference>
<dbReference type="InterPro" id="IPR011009">
    <property type="entry name" value="Kinase-like_dom_sf"/>
</dbReference>
<dbReference type="SMART" id="SM00587">
    <property type="entry name" value="CHK"/>
    <property type="match status" value="1"/>
</dbReference>
<protein>
    <recommendedName>
        <fullName evidence="1">CHK kinase-like domain-containing protein</fullName>
    </recommendedName>
</protein>
<evidence type="ECO:0000313" key="2">
    <source>
        <dbReference type="EMBL" id="CAH1106243.1"/>
    </source>
</evidence>
<accession>A0A9P0CU42</accession>
<feature type="domain" description="CHK kinase-like" evidence="1">
    <location>
        <begin position="125"/>
        <end position="318"/>
    </location>
</feature>
<dbReference type="Pfam" id="PF02958">
    <property type="entry name" value="EcKL"/>
    <property type="match status" value="1"/>
</dbReference>
<dbReference type="AlphaFoldDB" id="A0A9P0CU42"/>
<sequence>MNPVCEQGVVDLLESAVNSKLENFEVEFHGGNEKGEGFLSEMTFVSLKNKKTGEDYNLIIKMARSNNETGYSKDFMTFSFRSEINCYTKVFPAFLKFQKLYPEVRTFDNYPKCYATCLEKGFEKFALQNLKTQGYELHPKSKMINQNLYEQIFKMYGEFHALSFALKHHQPEEFSRLTKNLTNNWLKFNESDYANNIITYFLGKIREYLEEDGEDKIIEKLEKYRTNFVNIFNESVSCSVSNGLLLHGDCWSNNLMLNFDSAGEIQHIKMIDFQMSYLGSPVLDLSYSLYSGAGKETLDNLENLLKLYHNTLSETLIKYGCNPENIYPYKMLKKEWKECFRFGFLCSLLIWAFKTSTDISEMPTVSDMMDGINKEKIKSDFGIKFDRNLYKKVTLELIKHLYENDFL</sequence>
<dbReference type="Gene3D" id="3.90.1200.10">
    <property type="match status" value="1"/>
</dbReference>
<name>A0A9P0CU42_9CUCU</name>
<dbReference type="OrthoDB" id="190089at2759"/>
<gene>
    <name evidence="2" type="ORF">PSYICH_LOCUS6418</name>
</gene>
<dbReference type="InterPro" id="IPR015897">
    <property type="entry name" value="CHK_kinase-like"/>
</dbReference>
<dbReference type="PANTHER" id="PTHR11012:SF30">
    <property type="entry name" value="PROTEIN KINASE-LIKE DOMAIN-CONTAINING"/>
    <property type="match status" value="1"/>
</dbReference>
<dbReference type="EMBL" id="OV651814">
    <property type="protein sequence ID" value="CAH1106243.1"/>
    <property type="molecule type" value="Genomic_DNA"/>
</dbReference>
<organism evidence="2 3">
    <name type="scientific">Psylliodes chrysocephalus</name>
    <dbReference type="NCBI Taxonomy" id="3402493"/>
    <lineage>
        <taxon>Eukaryota</taxon>
        <taxon>Metazoa</taxon>
        <taxon>Ecdysozoa</taxon>
        <taxon>Arthropoda</taxon>
        <taxon>Hexapoda</taxon>
        <taxon>Insecta</taxon>
        <taxon>Pterygota</taxon>
        <taxon>Neoptera</taxon>
        <taxon>Endopterygota</taxon>
        <taxon>Coleoptera</taxon>
        <taxon>Polyphaga</taxon>
        <taxon>Cucujiformia</taxon>
        <taxon>Chrysomeloidea</taxon>
        <taxon>Chrysomelidae</taxon>
        <taxon>Galerucinae</taxon>
        <taxon>Alticini</taxon>
        <taxon>Psylliodes</taxon>
    </lineage>
</organism>
<proteinExistence type="predicted"/>
<keyword evidence="3" id="KW-1185">Reference proteome</keyword>
<reference evidence="2" key="1">
    <citation type="submission" date="2022-01" db="EMBL/GenBank/DDBJ databases">
        <authorList>
            <person name="King R."/>
        </authorList>
    </citation>
    <scope>NUCLEOTIDE SEQUENCE</scope>
</reference>
<evidence type="ECO:0000259" key="1">
    <source>
        <dbReference type="SMART" id="SM00587"/>
    </source>
</evidence>
<dbReference type="PANTHER" id="PTHR11012">
    <property type="entry name" value="PROTEIN KINASE-LIKE DOMAIN-CONTAINING"/>
    <property type="match status" value="1"/>
</dbReference>
<evidence type="ECO:0000313" key="3">
    <source>
        <dbReference type="Proteomes" id="UP001153636"/>
    </source>
</evidence>